<protein>
    <submittedName>
        <fullName evidence="1">Uncharacterized protein</fullName>
    </submittedName>
</protein>
<dbReference type="Proteomes" id="UP001172386">
    <property type="component" value="Unassembled WGS sequence"/>
</dbReference>
<comment type="caution">
    <text evidence="1">The sequence shown here is derived from an EMBL/GenBank/DDBJ whole genome shotgun (WGS) entry which is preliminary data.</text>
</comment>
<proteinExistence type="predicted"/>
<dbReference type="EMBL" id="JAPDRQ010000006">
    <property type="protein sequence ID" value="KAJ9663886.1"/>
    <property type="molecule type" value="Genomic_DNA"/>
</dbReference>
<keyword evidence="2" id="KW-1185">Reference proteome</keyword>
<evidence type="ECO:0000313" key="1">
    <source>
        <dbReference type="EMBL" id="KAJ9663886.1"/>
    </source>
</evidence>
<name>A0ACC3AJE3_9EURO</name>
<sequence length="277" mass="30866">MAYSLTAELFSELAIGILIFSLRFFARWKVVGFRNFWYDDLFAGIAVVFWVLEATFLYTCENCTFRRGNYIIITILDVVTDMGIIAIPLPLLLATTLSLRRKLTLGLLFSSGIFVMVCSILRAYYSLKDIETLAVALGWASREILVASAVVCAPSIKPLISSAKKKLSSNHRSESGKNHDTSSRGRPKLTDTDYDVERRVTTITTITSGNQKRPGHYKLFSIGRQTSDGDIERTLHKSESQDHINVVVTELDGSSMYSGTGTEQGIYVTTEYSVAKE</sequence>
<evidence type="ECO:0000313" key="2">
    <source>
        <dbReference type="Proteomes" id="UP001172386"/>
    </source>
</evidence>
<organism evidence="1 2">
    <name type="scientific">Neophaeococcomyces mojaviensis</name>
    <dbReference type="NCBI Taxonomy" id="3383035"/>
    <lineage>
        <taxon>Eukaryota</taxon>
        <taxon>Fungi</taxon>
        <taxon>Dikarya</taxon>
        <taxon>Ascomycota</taxon>
        <taxon>Pezizomycotina</taxon>
        <taxon>Eurotiomycetes</taxon>
        <taxon>Chaetothyriomycetidae</taxon>
        <taxon>Chaetothyriales</taxon>
        <taxon>Chaetothyriales incertae sedis</taxon>
        <taxon>Neophaeococcomyces</taxon>
    </lineage>
</organism>
<reference evidence="1" key="1">
    <citation type="submission" date="2022-10" db="EMBL/GenBank/DDBJ databases">
        <title>Culturing micro-colonial fungi from biological soil crusts in the Mojave desert and describing Neophaeococcomyces mojavensis, and introducing the new genera and species Taxawa tesnikishii.</title>
        <authorList>
            <person name="Kurbessoian T."/>
            <person name="Stajich J.E."/>
        </authorList>
    </citation>
    <scope>NUCLEOTIDE SEQUENCE</scope>
    <source>
        <strain evidence="1">JES_112</strain>
    </source>
</reference>
<accession>A0ACC3AJE3</accession>
<gene>
    <name evidence="1" type="ORF">H2198_000646</name>
</gene>